<dbReference type="InterPro" id="IPR036291">
    <property type="entry name" value="NAD(P)-bd_dom_sf"/>
</dbReference>
<dbReference type="OrthoDB" id="9992527at2759"/>
<name>A0A1L9WQP0_ASPA1</name>
<dbReference type="SUPFAM" id="SSF50129">
    <property type="entry name" value="GroES-like"/>
    <property type="match status" value="1"/>
</dbReference>
<keyword evidence="2" id="KW-0547">Nucleotide-binding</keyword>
<dbReference type="SMART" id="SM00829">
    <property type="entry name" value="PKS_ER"/>
    <property type="match status" value="1"/>
</dbReference>
<dbReference type="Pfam" id="PF08240">
    <property type="entry name" value="ADH_N"/>
    <property type="match status" value="1"/>
</dbReference>
<dbReference type="GO" id="GO:0016651">
    <property type="term" value="F:oxidoreductase activity, acting on NAD(P)H"/>
    <property type="evidence" value="ECO:0007669"/>
    <property type="project" value="InterPro"/>
</dbReference>
<dbReference type="RefSeq" id="XP_020054820.1">
    <property type="nucleotide sequence ID" value="XM_020199788.1"/>
</dbReference>
<protein>
    <recommendedName>
        <fullName evidence="4">Enoyl reductase (ER) domain-containing protein</fullName>
    </recommendedName>
</protein>
<dbReference type="STRING" id="690307.A0A1L9WQP0"/>
<evidence type="ECO:0000313" key="5">
    <source>
        <dbReference type="EMBL" id="OJJ98480.1"/>
    </source>
</evidence>
<dbReference type="PANTHER" id="PTHR45348:SF3">
    <property type="entry name" value="ENOYL REDUCTASE (ER) DOMAIN-CONTAINING PROTEIN"/>
    <property type="match status" value="1"/>
</dbReference>
<dbReference type="Gene3D" id="3.40.50.720">
    <property type="entry name" value="NAD(P)-binding Rossmann-like Domain"/>
    <property type="match status" value="1"/>
</dbReference>
<dbReference type="GeneID" id="30973602"/>
<dbReference type="GO" id="GO:0000166">
    <property type="term" value="F:nucleotide binding"/>
    <property type="evidence" value="ECO:0007669"/>
    <property type="project" value="UniProtKB-KW"/>
</dbReference>
<dbReference type="InterPro" id="IPR047122">
    <property type="entry name" value="Trans-enoyl_RdTase-like"/>
</dbReference>
<feature type="domain" description="Enoyl reductase (ER)" evidence="4">
    <location>
        <begin position="11"/>
        <end position="358"/>
    </location>
</feature>
<reference evidence="6" key="1">
    <citation type="journal article" date="2017" name="Genome Biol.">
        <title>Comparative genomics reveals high biological diversity and specific adaptations in the industrially and medically important fungal genus Aspergillus.</title>
        <authorList>
            <person name="de Vries R.P."/>
            <person name="Riley R."/>
            <person name="Wiebenga A."/>
            <person name="Aguilar-Osorio G."/>
            <person name="Amillis S."/>
            <person name="Uchima C.A."/>
            <person name="Anderluh G."/>
            <person name="Asadollahi M."/>
            <person name="Askin M."/>
            <person name="Barry K."/>
            <person name="Battaglia E."/>
            <person name="Bayram O."/>
            <person name="Benocci T."/>
            <person name="Braus-Stromeyer S.A."/>
            <person name="Caldana C."/>
            <person name="Canovas D."/>
            <person name="Cerqueira G.C."/>
            <person name="Chen F."/>
            <person name="Chen W."/>
            <person name="Choi C."/>
            <person name="Clum A."/>
            <person name="Dos Santos R.A."/>
            <person name="Damasio A.R."/>
            <person name="Diallinas G."/>
            <person name="Emri T."/>
            <person name="Fekete E."/>
            <person name="Flipphi M."/>
            <person name="Freyberg S."/>
            <person name="Gallo A."/>
            <person name="Gournas C."/>
            <person name="Habgood R."/>
            <person name="Hainaut M."/>
            <person name="Harispe M.L."/>
            <person name="Henrissat B."/>
            <person name="Hilden K.S."/>
            <person name="Hope R."/>
            <person name="Hossain A."/>
            <person name="Karabika E."/>
            <person name="Karaffa L."/>
            <person name="Karanyi Z."/>
            <person name="Krasevec N."/>
            <person name="Kuo A."/>
            <person name="Kusch H."/>
            <person name="LaButti K."/>
            <person name="Lagendijk E.L."/>
            <person name="Lapidus A."/>
            <person name="Levasseur A."/>
            <person name="Lindquist E."/>
            <person name="Lipzen A."/>
            <person name="Logrieco A.F."/>
            <person name="MacCabe A."/>
            <person name="Maekelae M.R."/>
            <person name="Malavazi I."/>
            <person name="Melin P."/>
            <person name="Meyer V."/>
            <person name="Mielnichuk N."/>
            <person name="Miskei M."/>
            <person name="Molnar A.P."/>
            <person name="Mule G."/>
            <person name="Ngan C.Y."/>
            <person name="Orejas M."/>
            <person name="Orosz E."/>
            <person name="Ouedraogo J.P."/>
            <person name="Overkamp K.M."/>
            <person name="Park H.-S."/>
            <person name="Perrone G."/>
            <person name="Piumi F."/>
            <person name="Punt P.J."/>
            <person name="Ram A.F."/>
            <person name="Ramon A."/>
            <person name="Rauscher S."/>
            <person name="Record E."/>
            <person name="Riano-Pachon D.M."/>
            <person name="Robert V."/>
            <person name="Roehrig J."/>
            <person name="Ruller R."/>
            <person name="Salamov A."/>
            <person name="Salih N.S."/>
            <person name="Samson R.A."/>
            <person name="Sandor E."/>
            <person name="Sanguinetti M."/>
            <person name="Schuetze T."/>
            <person name="Sepcic K."/>
            <person name="Shelest E."/>
            <person name="Sherlock G."/>
            <person name="Sophianopoulou V."/>
            <person name="Squina F.M."/>
            <person name="Sun H."/>
            <person name="Susca A."/>
            <person name="Todd R.B."/>
            <person name="Tsang A."/>
            <person name="Unkles S.E."/>
            <person name="van de Wiele N."/>
            <person name="van Rossen-Uffink D."/>
            <person name="Oliveira J.V."/>
            <person name="Vesth T.C."/>
            <person name="Visser J."/>
            <person name="Yu J.-H."/>
            <person name="Zhou M."/>
            <person name="Andersen M.R."/>
            <person name="Archer D.B."/>
            <person name="Baker S.E."/>
            <person name="Benoit I."/>
            <person name="Brakhage A.A."/>
            <person name="Braus G.H."/>
            <person name="Fischer R."/>
            <person name="Frisvad J.C."/>
            <person name="Goldman G.H."/>
            <person name="Houbraken J."/>
            <person name="Oakley B."/>
            <person name="Pocsi I."/>
            <person name="Scazzocchio C."/>
            <person name="Seiboth B."/>
            <person name="vanKuyk P.A."/>
            <person name="Wortman J."/>
            <person name="Dyer P.S."/>
            <person name="Grigoriev I.V."/>
        </authorList>
    </citation>
    <scope>NUCLEOTIDE SEQUENCE [LARGE SCALE GENOMIC DNA]</scope>
    <source>
        <strain evidence="6">ATCC 16872 / CBS 172.66 / WB 5094</strain>
    </source>
</reference>
<dbReference type="AlphaFoldDB" id="A0A1L9WQP0"/>
<evidence type="ECO:0000256" key="1">
    <source>
        <dbReference type="ARBA" id="ARBA00008072"/>
    </source>
</evidence>
<dbReference type="CDD" id="cd08249">
    <property type="entry name" value="enoyl_reductase_like"/>
    <property type="match status" value="1"/>
</dbReference>
<evidence type="ECO:0000259" key="4">
    <source>
        <dbReference type="SMART" id="SM00829"/>
    </source>
</evidence>
<keyword evidence="6" id="KW-1185">Reference proteome</keyword>
<keyword evidence="3" id="KW-0560">Oxidoreductase</keyword>
<sequence length="371" mass="40218">MASHPAVIATNVKEPLTIQRVPTPELQQNEIRVRIEWVVSAPLDVYQVDAGLMAQFPQSLGDSGVGTVVAAGPGVKRLQAGDQVFGFLFHNEKEKGQQVYVTAPEHLFGKVPSGIFMPAAATVPTNVCTAYFTLTEKLNLELPWPRPSGFSPKSAESPIIIWGGGSSVGQYAIQLLRHWGYKNVITTASPQHHEKLKLYGAQHVIDYRESNVTDSILEIVNKSKISAPIRAFDCVSSKSGSLQHLAKVASLPGSIVAAVLPVVLRSPSDPAGVQLSADVEGEVSWAPGVEVHSIISYTFETNPFLKDYLLPDIIPSLLASGSLDPNKYREIEGVSLLQRASTALNVMRTGAVSGERLVWKVWTAEEYPDFV</sequence>
<evidence type="ECO:0000256" key="2">
    <source>
        <dbReference type="ARBA" id="ARBA00022741"/>
    </source>
</evidence>
<dbReference type="InterPro" id="IPR011032">
    <property type="entry name" value="GroES-like_sf"/>
</dbReference>
<dbReference type="InterPro" id="IPR013149">
    <property type="entry name" value="ADH-like_C"/>
</dbReference>
<evidence type="ECO:0000256" key="3">
    <source>
        <dbReference type="ARBA" id="ARBA00023002"/>
    </source>
</evidence>
<dbReference type="VEuPathDB" id="FungiDB:ASPACDRAFT_31167"/>
<dbReference type="InterPro" id="IPR013154">
    <property type="entry name" value="ADH-like_N"/>
</dbReference>
<comment type="similarity">
    <text evidence="1">Belongs to the zinc-containing alcohol dehydrogenase family.</text>
</comment>
<dbReference type="InterPro" id="IPR020843">
    <property type="entry name" value="ER"/>
</dbReference>
<dbReference type="Pfam" id="PF00107">
    <property type="entry name" value="ADH_zinc_N"/>
    <property type="match status" value="1"/>
</dbReference>
<dbReference type="OMA" id="GKEANHQ"/>
<gene>
    <name evidence="5" type="ORF">ASPACDRAFT_31167</name>
</gene>
<accession>A0A1L9WQP0</accession>
<dbReference type="PANTHER" id="PTHR45348">
    <property type="entry name" value="HYPOTHETICAL OXIDOREDUCTASE (EUROFUNG)"/>
    <property type="match status" value="1"/>
</dbReference>
<evidence type="ECO:0000313" key="6">
    <source>
        <dbReference type="Proteomes" id="UP000184546"/>
    </source>
</evidence>
<dbReference type="SUPFAM" id="SSF51735">
    <property type="entry name" value="NAD(P)-binding Rossmann-fold domains"/>
    <property type="match status" value="1"/>
</dbReference>
<dbReference type="Gene3D" id="3.90.180.10">
    <property type="entry name" value="Medium-chain alcohol dehydrogenases, catalytic domain"/>
    <property type="match status" value="1"/>
</dbReference>
<dbReference type="EMBL" id="KV878980">
    <property type="protein sequence ID" value="OJJ98480.1"/>
    <property type="molecule type" value="Genomic_DNA"/>
</dbReference>
<proteinExistence type="inferred from homology"/>
<dbReference type="Proteomes" id="UP000184546">
    <property type="component" value="Unassembled WGS sequence"/>
</dbReference>
<organism evidence="5 6">
    <name type="scientific">Aspergillus aculeatus (strain ATCC 16872 / CBS 172.66 / WB 5094)</name>
    <dbReference type="NCBI Taxonomy" id="690307"/>
    <lineage>
        <taxon>Eukaryota</taxon>
        <taxon>Fungi</taxon>
        <taxon>Dikarya</taxon>
        <taxon>Ascomycota</taxon>
        <taxon>Pezizomycotina</taxon>
        <taxon>Eurotiomycetes</taxon>
        <taxon>Eurotiomycetidae</taxon>
        <taxon>Eurotiales</taxon>
        <taxon>Aspergillaceae</taxon>
        <taxon>Aspergillus</taxon>
        <taxon>Aspergillus subgen. Circumdati</taxon>
    </lineage>
</organism>